<comment type="function">
    <text evidence="1">Lipid phosphatase which dephosphorylates phosphatidylglycerophosphate (PGP) to phosphatidylglycerol (PG).</text>
</comment>
<dbReference type="GO" id="GO:0006655">
    <property type="term" value="P:phosphatidylglycerol biosynthetic process"/>
    <property type="evidence" value="ECO:0007669"/>
    <property type="project" value="UniProtKB-UniPathway"/>
</dbReference>
<dbReference type="OrthoDB" id="9804091at2"/>
<dbReference type="PIRSF" id="PIRSF006162">
    <property type="entry name" value="PgpA"/>
    <property type="match status" value="1"/>
</dbReference>
<dbReference type="CDD" id="cd06971">
    <property type="entry name" value="PgpA"/>
    <property type="match status" value="1"/>
</dbReference>
<dbReference type="KEGG" id="llp:GH975_02125"/>
<dbReference type="PANTHER" id="PTHR36305">
    <property type="entry name" value="PHOSPHATIDYLGLYCEROPHOSPHATASE A"/>
    <property type="match status" value="1"/>
</dbReference>
<dbReference type="Proteomes" id="UP000388235">
    <property type="component" value="Chromosome"/>
</dbReference>
<dbReference type="InterPro" id="IPR026037">
    <property type="entry name" value="PgpA"/>
</dbReference>
<comment type="pathway">
    <text evidence="1">Phospholipid metabolism; phosphatidylglycerol biosynthesis; phosphatidylglycerol from CDP-diacylglycerol: step 2/2.</text>
</comment>
<dbReference type="EMBL" id="CP045871">
    <property type="protein sequence ID" value="QGG79426.1"/>
    <property type="molecule type" value="Genomic_DNA"/>
</dbReference>
<dbReference type="PANTHER" id="PTHR36305:SF1">
    <property type="entry name" value="PHOSPHATIDYLGLYCEROPHOSPHATASE A"/>
    <property type="match status" value="1"/>
</dbReference>
<proteinExistence type="predicted"/>
<dbReference type="RefSeq" id="WP_153712930.1">
    <property type="nucleotide sequence ID" value="NZ_CP045871.1"/>
</dbReference>
<sequence>MRLIPAHPVHWLAVGLGSGLTKTMPGTFGTVGGMVAFIPALWLTDVWVAIWVLLGALVGPWICGKTARDLNCGDHGSIVWDEWAGIWIALAVAPPSIGAWIVAFVLFRIFDIFKPWPINRLERLKPVGVGIMADDLLAGVFAAAGVVGLAQLGLV</sequence>
<keyword evidence="5" id="KW-1185">Reference proteome</keyword>
<evidence type="ECO:0000313" key="5">
    <source>
        <dbReference type="Proteomes" id="UP000388235"/>
    </source>
</evidence>
<comment type="cofactor">
    <cofactor evidence="1">
        <name>Mg(2+)</name>
        <dbReference type="ChEBI" id="CHEBI:18420"/>
    </cofactor>
</comment>
<keyword evidence="1" id="KW-0442">Lipid degradation</keyword>
<keyword evidence="1" id="KW-1003">Cell membrane</keyword>
<dbReference type="SUPFAM" id="SSF101307">
    <property type="entry name" value="YutG-like"/>
    <property type="match status" value="1"/>
</dbReference>
<feature type="transmembrane region" description="Helical" evidence="2">
    <location>
        <begin position="31"/>
        <end position="54"/>
    </location>
</feature>
<organism evidence="4 5">
    <name type="scientific">Litorivicinus lipolyticus</name>
    <dbReference type="NCBI Taxonomy" id="418701"/>
    <lineage>
        <taxon>Bacteria</taxon>
        <taxon>Pseudomonadati</taxon>
        <taxon>Pseudomonadota</taxon>
        <taxon>Gammaproteobacteria</taxon>
        <taxon>Oceanospirillales</taxon>
        <taxon>Litorivicinaceae</taxon>
        <taxon>Litorivicinus</taxon>
    </lineage>
</organism>
<keyword evidence="1" id="KW-0595">Phospholipid degradation</keyword>
<dbReference type="GO" id="GO:0008962">
    <property type="term" value="F:phosphatidylglycerophosphatase activity"/>
    <property type="evidence" value="ECO:0007669"/>
    <property type="project" value="UniProtKB-EC"/>
</dbReference>
<keyword evidence="1" id="KW-0378">Hydrolase</keyword>
<evidence type="ECO:0000313" key="4">
    <source>
        <dbReference type="EMBL" id="QGG79426.1"/>
    </source>
</evidence>
<keyword evidence="2" id="KW-1133">Transmembrane helix</keyword>
<comment type="catalytic activity">
    <reaction evidence="1">
        <text>a 1,2-diacyl-sn-glycero-3-phospho-(1'-sn-glycero-3'-phosphate) + H2O = a 1,2-diacyl-sn-glycero-3-phospho-(1'-sn-glycerol) + phosphate</text>
        <dbReference type="Rhea" id="RHEA:33751"/>
        <dbReference type="ChEBI" id="CHEBI:15377"/>
        <dbReference type="ChEBI" id="CHEBI:43474"/>
        <dbReference type="ChEBI" id="CHEBI:60110"/>
        <dbReference type="ChEBI" id="CHEBI:64716"/>
        <dbReference type="EC" id="3.1.3.27"/>
    </reaction>
</comment>
<keyword evidence="1 2" id="KW-0812">Transmembrane</keyword>
<evidence type="ECO:0000256" key="2">
    <source>
        <dbReference type="SAM" id="Phobius"/>
    </source>
</evidence>
<dbReference type="EC" id="3.1.3.27" evidence="1"/>
<keyword evidence="1" id="KW-1208">Phospholipid metabolism</keyword>
<protein>
    <recommendedName>
        <fullName evidence="1">Phosphatidylglycerophosphatase A</fullName>
        <ecNumber evidence="1">3.1.3.27</ecNumber>
    </recommendedName>
    <alternativeName>
        <fullName evidence="1">Phosphatidylglycerolphosphate phosphatase A</fullName>
    </alternativeName>
</protein>
<reference evidence="4 5" key="1">
    <citation type="submission" date="2019-11" db="EMBL/GenBank/DDBJ databases">
        <authorList>
            <person name="Khan S.A."/>
            <person name="Jeon C.O."/>
            <person name="Chun B.H."/>
        </authorList>
    </citation>
    <scope>NUCLEOTIDE SEQUENCE [LARGE SCALE GENOMIC DNA]</scope>
    <source>
        <strain evidence="4 5">IMCC 1097</strain>
    </source>
</reference>
<keyword evidence="1 2" id="KW-0472">Membrane</keyword>
<dbReference type="GO" id="GO:0005886">
    <property type="term" value="C:plasma membrane"/>
    <property type="evidence" value="ECO:0007669"/>
    <property type="project" value="UniProtKB-SubCell"/>
</dbReference>
<name>A0A5Q2QBN9_9GAMM</name>
<gene>
    <name evidence="4" type="ORF">GH975_02125</name>
</gene>
<keyword evidence="1" id="KW-0479">Metal-binding</keyword>
<dbReference type="UniPathway" id="UPA00084">
    <property type="reaction ID" value="UER00504"/>
</dbReference>
<dbReference type="Pfam" id="PF04608">
    <property type="entry name" value="PgpA"/>
    <property type="match status" value="1"/>
</dbReference>
<dbReference type="AlphaFoldDB" id="A0A5Q2QBN9"/>
<keyword evidence="1" id="KW-0997">Cell inner membrane</keyword>
<evidence type="ECO:0000259" key="3">
    <source>
        <dbReference type="Pfam" id="PF04608"/>
    </source>
</evidence>
<feature type="transmembrane region" description="Helical" evidence="2">
    <location>
        <begin position="131"/>
        <end position="154"/>
    </location>
</feature>
<keyword evidence="1" id="KW-0460">Magnesium</keyword>
<accession>A0A5Q2QBN9</accession>
<dbReference type="InterPro" id="IPR036681">
    <property type="entry name" value="PgpA-like_sf"/>
</dbReference>
<comment type="subcellular location">
    <subcellularLocation>
        <location evidence="1">Cell inner membrane</location>
        <topology evidence="1">Multi-pass membrane protein</topology>
    </subcellularLocation>
</comment>
<dbReference type="InterPro" id="IPR007686">
    <property type="entry name" value="YutG/PgpA"/>
</dbReference>
<evidence type="ECO:0000256" key="1">
    <source>
        <dbReference type="PIRNR" id="PIRNR006162"/>
    </source>
</evidence>
<feature type="transmembrane region" description="Helical" evidence="2">
    <location>
        <begin position="86"/>
        <end position="110"/>
    </location>
</feature>
<dbReference type="GO" id="GO:0046872">
    <property type="term" value="F:metal ion binding"/>
    <property type="evidence" value="ECO:0007669"/>
    <property type="project" value="UniProtKB-KW"/>
</dbReference>
<dbReference type="GO" id="GO:0009395">
    <property type="term" value="P:phospholipid catabolic process"/>
    <property type="evidence" value="ECO:0007669"/>
    <property type="project" value="UniProtKB-KW"/>
</dbReference>
<feature type="domain" description="YutG/PgpA" evidence="3">
    <location>
        <begin position="11"/>
        <end position="148"/>
    </location>
</feature>
<keyword evidence="1" id="KW-0443">Lipid metabolism</keyword>